<dbReference type="HOGENOM" id="CLU_3171465_0_0_10"/>
<evidence type="ECO:0000256" key="1">
    <source>
        <dbReference type="SAM" id="MobiDB-lite"/>
    </source>
</evidence>
<comment type="caution">
    <text evidence="2">The sequence shown here is derived from an EMBL/GenBank/DDBJ whole genome shotgun (WGS) entry which is preliminary data.</text>
</comment>
<feature type="compositionally biased region" description="Basic and acidic residues" evidence="1">
    <location>
        <begin position="1"/>
        <end position="10"/>
    </location>
</feature>
<dbReference type="Proteomes" id="UP000010408">
    <property type="component" value="Unassembled WGS sequence"/>
</dbReference>
<evidence type="ECO:0000313" key="3">
    <source>
        <dbReference type="Proteomes" id="UP000010408"/>
    </source>
</evidence>
<gene>
    <name evidence="2" type="ORF">HMPREF9134_01108</name>
</gene>
<reference evidence="2 3" key="1">
    <citation type="submission" date="2012-05" db="EMBL/GenBank/DDBJ databases">
        <authorList>
            <person name="Weinstock G."/>
            <person name="Sodergren E."/>
            <person name="Lobos E.A."/>
            <person name="Fulton L."/>
            <person name="Fulton R."/>
            <person name="Courtney L."/>
            <person name="Fronick C."/>
            <person name="O'Laughlin M."/>
            <person name="Godfrey J."/>
            <person name="Wilson R.M."/>
            <person name="Miner T."/>
            <person name="Farmer C."/>
            <person name="Delehaunty K."/>
            <person name="Cordes M."/>
            <person name="Minx P."/>
            <person name="Tomlinson C."/>
            <person name="Chen J."/>
            <person name="Wollam A."/>
            <person name="Pepin K.H."/>
            <person name="Bhonagiri V."/>
            <person name="Zhang X."/>
            <person name="Suruliraj S."/>
            <person name="Warren W."/>
            <person name="Mitreva M."/>
            <person name="Mardis E.R."/>
            <person name="Wilson R.K."/>
        </authorList>
    </citation>
    <scope>NUCLEOTIDE SEQUENCE [LARGE SCALE GENOMIC DNA]</scope>
    <source>
        <strain evidence="2 3">F0037</strain>
    </source>
</reference>
<name>L1NCV4_9PORP</name>
<accession>L1NCV4</accession>
<dbReference type="AlphaFoldDB" id="L1NCV4"/>
<proteinExistence type="predicted"/>
<protein>
    <submittedName>
        <fullName evidence="2">Uncharacterized protein</fullName>
    </submittedName>
</protein>
<feature type="region of interest" description="Disordered" evidence="1">
    <location>
        <begin position="1"/>
        <end position="23"/>
    </location>
</feature>
<dbReference type="EMBL" id="AMEQ01000029">
    <property type="protein sequence ID" value="EKY01198.1"/>
    <property type="molecule type" value="Genomic_DNA"/>
</dbReference>
<evidence type="ECO:0000313" key="2">
    <source>
        <dbReference type="EMBL" id="EKY01198.1"/>
    </source>
</evidence>
<organism evidence="2 3">
    <name type="scientific">Porphyromonas catoniae F0037</name>
    <dbReference type="NCBI Taxonomy" id="1127696"/>
    <lineage>
        <taxon>Bacteria</taxon>
        <taxon>Pseudomonadati</taxon>
        <taxon>Bacteroidota</taxon>
        <taxon>Bacteroidia</taxon>
        <taxon>Bacteroidales</taxon>
        <taxon>Porphyromonadaceae</taxon>
        <taxon>Porphyromonas</taxon>
    </lineage>
</organism>
<sequence length="47" mass="5304">MATLTYDRRRQPPIIGDGRGFPDTSMEVIRASMNTYPHSHPLPCGEM</sequence>